<name>A0A212JDH0_9BACT</name>
<dbReference type="CDD" id="cd04301">
    <property type="entry name" value="NAT_SF"/>
    <property type="match status" value="1"/>
</dbReference>
<dbReference type="GO" id="GO:0016747">
    <property type="term" value="F:acyltransferase activity, transferring groups other than amino-acyl groups"/>
    <property type="evidence" value="ECO:0007669"/>
    <property type="project" value="InterPro"/>
</dbReference>
<dbReference type="Gene3D" id="3.40.630.30">
    <property type="match status" value="1"/>
</dbReference>
<dbReference type="InterPro" id="IPR000182">
    <property type="entry name" value="GNAT_dom"/>
</dbReference>
<feature type="domain" description="N-acetyltransferase" evidence="1">
    <location>
        <begin position="66"/>
        <end position="213"/>
    </location>
</feature>
<sequence length="216" mass="24872">MTNIDIQIETLQKRDVEEVAVMLTDTFVSNPAYALIFTGKDNLWDGLFWLFKTTLLLLNQKASVTNVVKDNKSGRIIGVYSLLPPGGVKPEFKTYLQIGLPGFIIKFGLLTLQKMLGMDSYNKQLLTKAINTNEYYYLSMVVVKEEYRGTGIGSFMIKNSIRQLRSEERKCHVIGLTTQLPENVTFYSRLGFQKLNEGKVQYKHDYYYNYTMKLDL</sequence>
<dbReference type="PANTHER" id="PTHR42791:SF1">
    <property type="entry name" value="N-ACETYLTRANSFERASE DOMAIN-CONTAINING PROTEIN"/>
    <property type="match status" value="1"/>
</dbReference>
<proteinExistence type="predicted"/>
<evidence type="ECO:0000259" key="1">
    <source>
        <dbReference type="PROSITE" id="PS51186"/>
    </source>
</evidence>
<accession>A0A212JDH0</accession>
<dbReference type="InterPro" id="IPR052523">
    <property type="entry name" value="Trichothecene_AcTrans"/>
</dbReference>
<dbReference type="SUPFAM" id="SSF55729">
    <property type="entry name" value="Acyl-CoA N-acyltransferases (Nat)"/>
    <property type="match status" value="1"/>
</dbReference>
<gene>
    <name evidence="2" type="ORF">KL86DYS1_11912</name>
</gene>
<dbReference type="PANTHER" id="PTHR42791">
    <property type="entry name" value="GNAT FAMILY ACETYLTRANSFERASE"/>
    <property type="match status" value="1"/>
</dbReference>
<organism evidence="2">
    <name type="scientific">uncultured Dysgonomonas sp</name>
    <dbReference type="NCBI Taxonomy" id="206096"/>
    <lineage>
        <taxon>Bacteria</taxon>
        <taxon>Pseudomonadati</taxon>
        <taxon>Bacteroidota</taxon>
        <taxon>Bacteroidia</taxon>
        <taxon>Bacteroidales</taxon>
        <taxon>Dysgonomonadaceae</taxon>
        <taxon>Dysgonomonas</taxon>
        <taxon>environmental samples</taxon>
    </lineage>
</organism>
<dbReference type="RefSeq" id="WP_296940258.1">
    <property type="nucleotide sequence ID" value="NZ_LT599032.1"/>
</dbReference>
<dbReference type="PROSITE" id="PS51186">
    <property type="entry name" value="GNAT"/>
    <property type="match status" value="1"/>
</dbReference>
<protein>
    <recommendedName>
        <fullName evidence="1">N-acetyltransferase domain-containing protein</fullName>
    </recommendedName>
</protein>
<evidence type="ECO:0000313" key="2">
    <source>
        <dbReference type="EMBL" id="SBV97448.1"/>
    </source>
</evidence>
<dbReference type="Pfam" id="PF13508">
    <property type="entry name" value="Acetyltransf_7"/>
    <property type="match status" value="1"/>
</dbReference>
<dbReference type="AlphaFoldDB" id="A0A212JDH0"/>
<reference evidence="2" key="1">
    <citation type="submission" date="2016-04" db="EMBL/GenBank/DDBJ databases">
        <authorList>
            <person name="Evans L.H."/>
            <person name="Alamgir A."/>
            <person name="Owens N."/>
            <person name="Weber N.D."/>
            <person name="Virtaneva K."/>
            <person name="Barbian K."/>
            <person name="Babar A."/>
            <person name="Rosenke K."/>
        </authorList>
    </citation>
    <scope>NUCLEOTIDE SEQUENCE</scope>
    <source>
        <strain evidence="2">86-1</strain>
    </source>
</reference>
<dbReference type="InterPro" id="IPR016181">
    <property type="entry name" value="Acyl_CoA_acyltransferase"/>
</dbReference>
<dbReference type="EMBL" id="FLUM01000001">
    <property type="protein sequence ID" value="SBV97448.1"/>
    <property type="molecule type" value="Genomic_DNA"/>
</dbReference>